<proteinExistence type="predicted"/>
<evidence type="ECO:0000313" key="1">
    <source>
        <dbReference type="EMBL" id="SPC05132.1"/>
    </source>
</evidence>
<dbReference type="Proteomes" id="UP000256862">
    <property type="component" value="Unassembled WGS sequence"/>
</dbReference>
<dbReference type="AlphaFoldDB" id="A0A375FMW7"/>
<sequence length="24" mass="2695">MAYHGQTLARFCFAQGMTVKAESF</sequence>
<gene>
    <name evidence="1" type="ORF">CO2235_U1010086</name>
</gene>
<organism evidence="1 2">
    <name type="scientific">Cupriavidus oxalaticus</name>
    <dbReference type="NCBI Taxonomy" id="96344"/>
    <lineage>
        <taxon>Bacteria</taxon>
        <taxon>Pseudomonadati</taxon>
        <taxon>Pseudomonadota</taxon>
        <taxon>Betaproteobacteria</taxon>
        <taxon>Burkholderiales</taxon>
        <taxon>Burkholderiaceae</taxon>
        <taxon>Cupriavidus</taxon>
    </lineage>
</organism>
<dbReference type="EMBL" id="OGUS01000004">
    <property type="protein sequence ID" value="SPC05132.1"/>
    <property type="molecule type" value="Genomic_DNA"/>
</dbReference>
<protein>
    <submittedName>
        <fullName evidence="1">Uncharacterized protein</fullName>
    </submittedName>
</protein>
<comment type="caution">
    <text evidence="1">The sequence shown here is derived from an EMBL/GenBank/DDBJ whole genome shotgun (WGS) entry which is preliminary data.</text>
</comment>
<name>A0A375FMW7_9BURK</name>
<reference evidence="2" key="1">
    <citation type="submission" date="2018-01" db="EMBL/GenBank/DDBJ databases">
        <authorList>
            <person name="Gaut B.S."/>
            <person name="Morton B.R."/>
            <person name="Clegg M.T."/>
            <person name="Duvall M.R."/>
        </authorList>
    </citation>
    <scope>NUCLEOTIDE SEQUENCE [LARGE SCALE GENOMIC DNA]</scope>
</reference>
<accession>A0A375FMW7</accession>
<evidence type="ECO:0000313" key="2">
    <source>
        <dbReference type="Proteomes" id="UP000256862"/>
    </source>
</evidence>